<evidence type="ECO:0000313" key="2">
    <source>
        <dbReference type="EMBL" id="KAF2314689.1"/>
    </source>
</evidence>
<evidence type="ECO:0000313" key="3">
    <source>
        <dbReference type="Proteomes" id="UP000467840"/>
    </source>
</evidence>
<evidence type="ECO:0000256" key="1">
    <source>
        <dbReference type="SAM" id="MobiDB-lite"/>
    </source>
</evidence>
<dbReference type="InterPro" id="IPR044680">
    <property type="entry name" value="EX1/2"/>
</dbReference>
<dbReference type="Proteomes" id="UP000467840">
    <property type="component" value="Chromosome 15"/>
</dbReference>
<dbReference type="Pfam" id="PF12014">
    <property type="entry name" value="Cyclin_D1_bind"/>
    <property type="match status" value="1"/>
</dbReference>
<gene>
    <name evidence="2" type="ORF">GH714_030032</name>
</gene>
<dbReference type="AlphaFoldDB" id="A0A6A6MS15"/>
<dbReference type="PANTHER" id="PTHR33917:SF2">
    <property type="entry name" value="PROTEIN EXECUTER 2, CHLOROPLASTIC"/>
    <property type="match status" value="1"/>
</dbReference>
<sequence length="310" mass="34036">MNSNAAEEVIEDNDSVKQLMQGDEEKTTSSENSEDEIGNLEEIQPDGVSLEGGSDPSEDAKDLDMKLFIGGVVHNDEDTPNKVSIRESKASRIKVAAIAAKGVSELMPPDVAKAFWSADKVSSKVSRDVREIVKLAVSQAQKQSRLAKYTNFSRITTSNNNFDPFDGLYVGAFGPYGTEVVQLRRKFGHWNGGDEKPSDVEFFEYVEAVKLTGDLNVPAGQVTFRARIGKGSRNSNRGMYPDELGVVASYKGQGRIAEFGFRNPQWVDGELLQLNGKGIGPYVKGADLGFLYVIPEQSFLVLFNRLKLPD</sequence>
<accession>A0A6A6MS15</accession>
<dbReference type="GO" id="GO:0010343">
    <property type="term" value="P:singlet oxygen-mediated programmed cell death"/>
    <property type="evidence" value="ECO:0007669"/>
    <property type="project" value="InterPro"/>
</dbReference>
<keyword evidence="3" id="KW-1185">Reference proteome</keyword>
<comment type="caution">
    <text evidence="2">The sequence shown here is derived from an EMBL/GenBank/DDBJ whole genome shotgun (WGS) entry which is preliminary data.</text>
</comment>
<organism evidence="2 3">
    <name type="scientific">Hevea brasiliensis</name>
    <name type="common">Para rubber tree</name>
    <name type="synonym">Siphonia brasiliensis</name>
    <dbReference type="NCBI Taxonomy" id="3981"/>
    <lineage>
        <taxon>Eukaryota</taxon>
        <taxon>Viridiplantae</taxon>
        <taxon>Streptophyta</taxon>
        <taxon>Embryophyta</taxon>
        <taxon>Tracheophyta</taxon>
        <taxon>Spermatophyta</taxon>
        <taxon>Magnoliopsida</taxon>
        <taxon>eudicotyledons</taxon>
        <taxon>Gunneridae</taxon>
        <taxon>Pentapetalae</taxon>
        <taxon>rosids</taxon>
        <taxon>fabids</taxon>
        <taxon>Malpighiales</taxon>
        <taxon>Euphorbiaceae</taxon>
        <taxon>Crotonoideae</taxon>
        <taxon>Micrandreae</taxon>
        <taxon>Hevea</taxon>
    </lineage>
</organism>
<dbReference type="PANTHER" id="PTHR33917">
    <property type="entry name" value="PROTEIN EXECUTER 1, CHLOROPLASTIC"/>
    <property type="match status" value="1"/>
</dbReference>
<feature type="region of interest" description="Disordered" evidence="1">
    <location>
        <begin position="1"/>
        <end position="61"/>
    </location>
</feature>
<name>A0A6A6MS15_HEVBR</name>
<dbReference type="GO" id="GO:0042651">
    <property type="term" value="C:thylakoid membrane"/>
    <property type="evidence" value="ECO:0007669"/>
    <property type="project" value="TreeGrafter"/>
</dbReference>
<dbReference type="EMBL" id="JAAGAX010000005">
    <property type="protein sequence ID" value="KAF2314689.1"/>
    <property type="molecule type" value="Genomic_DNA"/>
</dbReference>
<reference evidence="2 3" key="1">
    <citation type="journal article" date="2020" name="Mol. Plant">
        <title>The Chromosome-Based Rubber Tree Genome Provides New Insights into Spurge Genome Evolution and Rubber Biosynthesis.</title>
        <authorList>
            <person name="Liu J."/>
            <person name="Shi C."/>
            <person name="Shi C.C."/>
            <person name="Li W."/>
            <person name="Zhang Q.J."/>
            <person name="Zhang Y."/>
            <person name="Li K."/>
            <person name="Lu H.F."/>
            <person name="Shi C."/>
            <person name="Zhu S.T."/>
            <person name="Xiao Z.Y."/>
            <person name="Nan H."/>
            <person name="Yue Y."/>
            <person name="Zhu X.G."/>
            <person name="Wu Y."/>
            <person name="Hong X.N."/>
            <person name="Fan G.Y."/>
            <person name="Tong Y."/>
            <person name="Zhang D."/>
            <person name="Mao C.L."/>
            <person name="Liu Y.L."/>
            <person name="Hao S.J."/>
            <person name="Liu W.Q."/>
            <person name="Lv M.Q."/>
            <person name="Zhang H.B."/>
            <person name="Liu Y."/>
            <person name="Hu-Tang G.R."/>
            <person name="Wang J.P."/>
            <person name="Wang J.H."/>
            <person name="Sun Y.H."/>
            <person name="Ni S.B."/>
            <person name="Chen W.B."/>
            <person name="Zhang X.C."/>
            <person name="Jiao Y.N."/>
            <person name="Eichler E.E."/>
            <person name="Li G.H."/>
            <person name="Liu X."/>
            <person name="Gao L.Z."/>
        </authorList>
    </citation>
    <scope>NUCLEOTIDE SEQUENCE [LARGE SCALE GENOMIC DNA]</scope>
    <source>
        <strain evidence="3">cv. GT1</strain>
        <tissue evidence="2">Leaf</tissue>
    </source>
</reference>
<proteinExistence type="predicted"/>
<protein>
    <submittedName>
        <fullName evidence="2">Uncharacterized protein</fullName>
    </submittedName>
</protein>